<organism evidence="2 3">
    <name type="scientific">Flavobacterium jumunjinense</name>
    <dbReference type="NCBI Taxonomy" id="998845"/>
    <lineage>
        <taxon>Bacteria</taxon>
        <taxon>Pseudomonadati</taxon>
        <taxon>Bacteroidota</taxon>
        <taxon>Flavobacteriia</taxon>
        <taxon>Flavobacteriales</taxon>
        <taxon>Flavobacteriaceae</taxon>
        <taxon>Flavobacterium</taxon>
    </lineage>
</organism>
<evidence type="ECO:0000313" key="2">
    <source>
        <dbReference type="EMBL" id="MFB9097255.1"/>
    </source>
</evidence>
<dbReference type="SUPFAM" id="SSF56300">
    <property type="entry name" value="Metallo-dependent phosphatases"/>
    <property type="match status" value="1"/>
</dbReference>
<gene>
    <name evidence="2" type="ORF">ACFFVF_12065</name>
</gene>
<dbReference type="RefSeq" id="WP_236457826.1">
    <property type="nucleotide sequence ID" value="NZ_CBCSGE010000005.1"/>
</dbReference>
<dbReference type="InterPro" id="IPR029052">
    <property type="entry name" value="Metallo-depent_PP-like"/>
</dbReference>
<feature type="domain" description="Calcineurin-like phosphoesterase" evidence="1">
    <location>
        <begin position="5"/>
        <end position="191"/>
    </location>
</feature>
<dbReference type="Gene3D" id="3.60.21.10">
    <property type="match status" value="1"/>
</dbReference>
<sequence>MKQKRTLVFGDIHGGLRALQQLFERAKITIDDRLIFLGDYVDGWNESAETVQFLIKTAENQECIFIRGNHDLWCGRWLELGASNPVWEEHGGKSTKESYLKTGYIINENHKVFFQNLKNYYIHKNSKLFLHAGFTSIHGVEKEQNESDYYFDRTLWETAVAMDKHLKKTSELYPKRLKHYNEIYIGHTPTINYGIDTPMNKANVWNIDTGAAFMGKLTCLDIETKEFWQSDVVQTLYPNEKGRN</sequence>
<dbReference type="EMBL" id="JBHMEY010000042">
    <property type="protein sequence ID" value="MFB9097255.1"/>
    <property type="molecule type" value="Genomic_DNA"/>
</dbReference>
<dbReference type="InterPro" id="IPR050126">
    <property type="entry name" value="Ap4A_hydrolase"/>
</dbReference>
<accession>A0ABV5GQV5</accession>
<dbReference type="PANTHER" id="PTHR42850">
    <property type="entry name" value="METALLOPHOSPHOESTERASE"/>
    <property type="match status" value="1"/>
</dbReference>
<protein>
    <submittedName>
        <fullName evidence="2">Metallophosphoesterase</fullName>
    </submittedName>
</protein>
<dbReference type="Proteomes" id="UP001589607">
    <property type="component" value="Unassembled WGS sequence"/>
</dbReference>
<proteinExistence type="predicted"/>
<dbReference type="Pfam" id="PF00149">
    <property type="entry name" value="Metallophos"/>
    <property type="match status" value="1"/>
</dbReference>
<dbReference type="PRINTS" id="PR00114">
    <property type="entry name" value="STPHPHTASE"/>
</dbReference>
<dbReference type="InterPro" id="IPR004843">
    <property type="entry name" value="Calcineurin-like_PHP"/>
</dbReference>
<dbReference type="InterPro" id="IPR006186">
    <property type="entry name" value="Ser/Thr-sp_prot-phosphatase"/>
</dbReference>
<name>A0ABV5GQV5_9FLAO</name>
<evidence type="ECO:0000259" key="1">
    <source>
        <dbReference type="Pfam" id="PF00149"/>
    </source>
</evidence>
<comment type="caution">
    <text evidence="2">The sequence shown here is derived from an EMBL/GenBank/DDBJ whole genome shotgun (WGS) entry which is preliminary data.</text>
</comment>
<keyword evidence="3" id="KW-1185">Reference proteome</keyword>
<dbReference type="PANTHER" id="PTHR42850:SF4">
    <property type="entry name" value="ZINC-DEPENDENT ENDOPOLYPHOSPHATASE"/>
    <property type="match status" value="1"/>
</dbReference>
<reference evidence="2 3" key="1">
    <citation type="submission" date="2024-09" db="EMBL/GenBank/DDBJ databases">
        <authorList>
            <person name="Sun Q."/>
            <person name="Mori K."/>
        </authorList>
    </citation>
    <scope>NUCLEOTIDE SEQUENCE [LARGE SCALE GENOMIC DNA]</scope>
    <source>
        <strain evidence="2 3">CECT 7955</strain>
    </source>
</reference>
<evidence type="ECO:0000313" key="3">
    <source>
        <dbReference type="Proteomes" id="UP001589607"/>
    </source>
</evidence>